<reference evidence="1 2" key="1">
    <citation type="journal article" date="2013" name="Genome Announc.">
        <title>Complete genome sequence of Myxococcus stipitatus strain DSM 14675, a fruiting myxobacterium.</title>
        <authorList>
            <person name="Huntley S."/>
            <person name="Kneip S."/>
            <person name="Treuner-Lange A."/>
            <person name="Sogaard-Andersen L."/>
        </authorList>
    </citation>
    <scope>NUCLEOTIDE SEQUENCE [LARGE SCALE GENOMIC DNA]</scope>
    <source>
        <strain evidence="2">DSM 14675 / JCM 12634 / Mx s8</strain>
    </source>
</reference>
<gene>
    <name evidence="1" type="ordered locus">MYSTI_01602</name>
</gene>
<dbReference type="InterPro" id="IPR036291">
    <property type="entry name" value="NAD(P)-bd_dom_sf"/>
</dbReference>
<dbReference type="Gene3D" id="3.40.50.720">
    <property type="entry name" value="NAD(P)-binding Rossmann-like Domain"/>
    <property type="match status" value="1"/>
</dbReference>
<dbReference type="AlphaFoldDB" id="L7U548"/>
<evidence type="ECO:0000313" key="1">
    <source>
        <dbReference type="EMBL" id="AGC42935.1"/>
    </source>
</evidence>
<dbReference type="STRING" id="1278073.MYSTI_01602"/>
<proteinExistence type="predicted"/>
<keyword evidence="2" id="KW-1185">Reference proteome</keyword>
<name>L7U548_MYXSD</name>
<dbReference type="SUPFAM" id="SSF51735">
    <property type="entry name" value="NAD(P)-binding Rossmann-fold domains"/>
    <property type="match status" value="1"/>
</dbReference>
<dbReference type="EMBL" id="CP004025">
    <property type="protein sequence ID" value="AGC42935.1"/>
    <property type="molecule type" value="Genomic_DNA"/>
</dbReference>
<accession>L7U548</accession>
<dbReference type="KEGG" id="msd:MYSTI_01602"/>
<organism evidence="1 2">
    <name type="scientific">Myxococcus stipitatus (strain DSM 14675 / JCM 12634 / Mx s8)</name>
    <dbReference type="NCBI Taxonomy" id="1278073"/>
    <lineage>
        <taxon>Bacteria</taxon>
        <taxon>Pseudomonadati</taxon>
        <taxon>Myxococcota</taxon>
        <taxon>Myxococcia</taxon>
        <taxon>Myxococcales</taxon>
        <taxon>Cystobacterineae</taxon>
        <taxon>Myxococcaceae</taxon>
        <taxon>Myxococcus</taxon>
    </lineage>
</organism>
<dbReference type="PROSITE" id="PS51257">
    <property type="entry name" value="PROKAR_LIPOPROTEIN"/>
    <property type="match status" value="1"/>
</dbReference>
<evidence type="ECO:0000313" key="2">
    <source>
        <dbReference type="Proteomes" id="UP000011131"/>
    </source>
</evidence>
<protein>
    <submittedName>
        <fullName evidence="1">Uncharacterized protein</fullName>
    </submittedName>
</protein>
<sequence length="87" mass="9161">MTQDPTRKGHIVVVFGSTGTAGQGAIQACLAAPGGSEVRSITRRPLGIAHTRLRELSGSDFAHREGMRALTQALSISRERGRSAPPP</sequence>
<dbReference type="Proteomes" id="UP000011131">
    <property type="component" value="Chromosome"/>
</dbReference>
<dbReference type="HOGENOM" id="CLU_2480111_0_0_7"/>